<comment type="caution">
    <text evidence="10">The sequence shown here is derived from an EMBL/GenBank/DDBJ whole genome shotgun (WGS) entry which is preliminary data.</text>
</comment>
<feature type="transmembrane region" description="Helical" evidence="8">
    <location>
        <begin position="860"/>
        <end position="881"/>
    </location>
</feature>
<feature type="transmembrane region" description="Helical" evidence="8">
    <location>
        <begin position="934"/>
        <end position="954"/>
    </location>
</feature>
<evidence type="ECO:0000256" key="6">
    <source>
        <dbReference type="SAM" id="Coils"/>
    </source>
</evidence>
<evidence type="ECO:0000256" key="8">
    <source>
        <dbReference type="SAM" id="Phobius"/>
    </source>
</evidence>
<feature type="transmembrane region" description="Helical" evidence="8">
    <location>
        <begin position="813"/>
        <end position="840"/>
    </location>
</feature>
<keyword evidence="11" id="KW-1185">Reference proteome</keyword>
<feature type="transmembrane region" description="Helical" evidence="8">
    <location>
        <begin position="1216"/>
        <end position="1235"/>
    </location>
</feature>
<evidence type="ECO:0000256" key="7">
    <source>
        <dbReference type="SAM" id="MobiDB-lite"/>
    </source>
</evidence>
<feature type="transmembrane region" description="Helical" evidence="8">
    <location>
        <begin position="764"/>
        <end position="785"/>
    </location>
</feature>
<feature type="region of interest" description="Disordered" evidence="7">
    <location>
        <begin position="306"/>
        <end position="355"/>
    </location>
</feature>
<dbReference type="EMBL" id="JAIMFO010000008">
    <property type="protein sequence ID" value="MBY4798223.1"/>
    <property type="molecule type" value="Genomic_DNA"/>
</dbReference>
<evidence type="ECO:0000256" key="5">
    <source>
        <dbReference type="ARBA" id="ARBA00023136"/>
    </source>
</evidence>
<sequence length="1293" mass="139671">MGGQRDPKVRRAPQTARSRRLSALSADIRRTITGNLKRFVSLFVICALGSTMLVGLKAACDDLRLTADSYFDTQRLFDLSIRSTLGLTDADIAALAGLSDVDYAQGGYTEAAFTEVHGKAEKVDLKALVSGDLNKPLLIDGCFPRDARELVVTQKYAHAAKKKIGDTVRFSSGAILDEGDEPKADPASEHETDATQGATTDANDIKDTELPKRGDPVFSRGVYTIVGVVRDPMDVNPESETMTFRTGSITKYAFFLSPEAVVHPNTYTVAYLAIAKARELPCYSDAYRTRIEEAKTSIETIRDARERGRTADVKDEASARVDDEERRAERELADAATKLHDAERTLDAQSDELSRGKRELSLQEALAAKEIRAGHDKIQSGYAELAAGEEELAARAGELSAGAARLAAGRSELGRRRDAAYAEAEAAVTAQLAAPKAELAAQTKTLDEAYARAKSERDRLRDAAQKLGLVWPDQAWSTFEELTAPGAEVVPEQVASAKEALAGKAASAVADARPKLTAQKAELQAGEAALRPQLEAAKTALAALDPANPQHAERMAMLKKTIAELEAQLAAVQEGLAGIEFVLSGGWEAALVSLSQGFIDIQAGYARLAQAASELGQREAEARQQARAEVDRAIGQAAAELANKSRELEQGQAALKQGRALLDQNRIRLAAGLSDLNARSAEADQRFAEAHAELDAGAQKLADAREELRANYQTFEDERSEAHQKIADARADIETIEPATWYVQDRSVLPSYNSVDSDAKSIEAIATVFPAIFFIVAVLIGLTTATRMVEEDRGLIGVYKALGYHRSQIMAKYLIYACTACISGGLAGTILGFVALPVVIFTIFRTMYALTDFELHVDPMSALVSVALFTVGITGAAALACRQELREVPASLMRPRAPRAGGRIMLERIPPLWRRLGFLNKVAARNLFRYKKRAFMTIFGIAGCTALLICGLGIRDTVISLKPRQYGDAGIARYDLMAVTADADFEEARQALSNSGEVSELLCARIETVTAGFQGKREDMQIVVLPDGTDLSGFVKLQDGQGSELQLPAHEGGIFTKNAEQVLGFSAGDAVSLQDVSLAEGSIPVSAIAINYLGNFVYMTESAYRTAFGTAPVQNAFFAHLTGSEDDQIAFAKDLGDDGLFVSLSSTAQIANSFSESFKIVDVVVYIVTVMGAALAFAVVFTLSTTNISERARELATIKVLGFRRREVYRYINKETIVLALLGILAGCPLGYAITRFLTYVLRMPSLFFDTVVAWPTYFIASAVTLAFVVVVSKMTNRSLDRIAMVEALKSAE</sequence>
<comment type="subcellular location">
    <subcellularLocation>
        <location evidence="1">Cell membrane</location>
        <topology evidence="1">Multi-pass membrane protein</topology>
    </subcellularLocation>
</comment>
<keyword evidence="6" id="KW-0175">Coiled coil</keyword>
<dbReference type="RefSeq" id="WP_222199939.1">
    <property type="nucleotide sequence ID" value="NZ_JAIMFO010000008.1"/>
</dbReference>
<feature type="transmembrane region" description="Helical" evidence="8">
    <location>
        <begin position="1255"/>
        <end position="1273"/>
    </location>
</feature>
<dbReference type="PANTHER" id="PTHR30287:SF1">
    <property type="entry name" value="INNER MEMBRANE PROTEIN"/>
    <property type="match status" value="1"/>
</dbReference>
<feature type="coiled-coil region" evidence="6">
    <location>
        <begin position="548"/>
        <end position="575"/>
    </location>
</feature>
<protein>
    <submittedName>
        <fullName evidence="10">FtsX-like permease family protein</fullName>
    </submittedName>
</protein>
<reference evidence="10 11" key="1">
    <citation type="submission" date="2021-08" db="EMBL/GenBank/DDBJ databases">
        <title>Collinsella faecalis sp. nov. isolated from swine faeces.</title>
        <authorList>
            <person name="Oh B.S."/>
            <person name="Lee J.H."/>
        </authorList>
    </citation>
    <scope>NUCLEOTIDE SEQUENCE [LARGE SCALE GENOMIC DNA]</scope>
    <source>
        <strain evidence="10 11">AGMB00827</strain>
    </source>
</reference>
<evidence type="ECO:0000256" key="3">
    <source>
        <dbReference type="ARBA" id="ARBA00022692"/>
    </source>
</evidence>
<evidence type="ECO:0000313" key="10">
    <source>
        <dbReference type="EMBL" id="MBY4798223.1"/>
    </source>
</evidence>
<organism evidence="10 11">
    <name type="scientific">Collinsella ureilytica</name>
    <dbReference type="NCBI Taxonomy" id="2869515"/>
    <lineage>
        <taxon>Bacteria</taxon>
        <taxon>Bacillati</taxon>
        <taxon>Actinomycetota</taxon>
        <taxon>Coriobacteriia</taxon>
        <taxon>Coriobacteriales</taxon>
        <taxon>Coriobacteriaceae</taxon>
        <taxon>Collinsella</taxon>
    </lineage>
</organism>
<accession>A0ABS7MLP0</accession>
<keyword evidence="4 8" id="KW-1133">Transmembrane helix</keyword>
<evidence type="ECO:0000256" key="2">
    <source>
        <dbReference type="ARBA" id="ARBA00022475"/>
    </source>
</evidence>
<dbReference type="PANTHER" id="PTHR30287">
    <property type="entry name" value="MEMBRANE COMPONENT OF PREDICTED ABC SUPERFAMILY METABOLITE UPTAKE TRANSPORTER"/>
    <property type="match status" value="1"/>
</dbReference>
<evidence type="ECO:0000256" key="4">
    <source>
        <dbReference type="ARBA" id="ARBA00022989"/>
    </source>
</evidence>
<evidence type="ECO:0000259" key="9">
    <source>
        <dbReference type="Pfam" id="PF02687"/>
    </source>
</evidence>
<name>A0ABS7MLP0_9ACTN</name>
<feature type="coiled-coil region" evidence="6">
    <location>
        <begin position="673"/>
        <end position="732"/>
    </location>
</feature>
<feature type="compositionally biased region" description="Basic and acidic residues" evidence="7">
    <location>
        <begin position="181"/>
        <end position="193"/>
    </location>
</feature>
<feature type="domain" description="ABC3 transporter permease C-terminal" evidence="9">
    <location>
        <begin position="768"/>
        <end position="880"/>
    </location>
</feature>
<dbReference type="InterPro" id="IPR038766">
    <property type="entry name" value="Membrane_comp_ABC_pdt"/>
</dbReference>
<feature type="region of interest" description="Disordered" evidence="7">
    <location>
        <begin position="176"/>
        <end position="213"/>
    </location>
</feature>
<proteinExistence type="predicted"/>
<feature type="domain" description="ABC3 transporter permease C-terminal" evidence="9">
    <location>
        <begin position="1167"/>
        <end position="1272"/>
    </location>
</feature>
<dbReference type="InterPro" id="IPR003838">
    <property type="entry name" value="ABC3_permease_C"/>
</dbReference>
<feature type="compositionally biased region" description="Basic and acidic residues" evidence="7">
    <location>
        <begin position="203"/>
        <end position="213"/>
    </location>
</feature>
<dbReference type="Proteomes" id="UP000700908">
    <property type="component" value="Unassembled WGS sequence"/>
</dbReference>
<feature type="transmembrane region" description="Helical" evidence="8">
    <location>
        <begin position="1163"/>
        <end position="1183"/>
    </location>
</feature>
<gene>
    <name evidence="10" type="ORF">K6V98_07675</name>
</gene>
<feature type="transmembrane region" description="Helical" evidence="8">
    <location>
        <begin position="39"/>
        <end position="59"/>
    </location>
</feature>
<evidence type="ECO:0000256" key="1">
    <source>
        <dbReference type="ARBA" id="ARBA00004651"/>
    </source>
</evidence>
<keyword evidence="3 8" id="KW-0812">Transmembrane</keyword>
<dbReference type="Pfam" id="PF02687">
    <property type="entry name" value="FtsX"/>
    <property type="match status" value="2"/>
</dbReference>
<evidence type="ECO:0000313" key="11">
    <source>
        <dbReference type="Proteomes" id="UP000700908"/>
    </source>
</evidence>
<keyword evidence="2" id="KW-1003">Cell membrane</keyword>
<keyword evidence="5 8" id="KW-0472">Membrane</keyword>